<proteinExistence type="predicted"/>
<accession>A0AAV9Z0X3</accession>
<gene>
    <name evidence="2" type="ORF">R3P38DRAFT_2590075</name>
</gene>
<dbReference type="Proteomes" id="UP001362999">
    <property type="component" value="Unassembled WGS sequence"/>
</dbReference>
<feature type="region of interest" description="Disordered" evidence="1">
    <location>
        <begin position="23"/>
        <end position="51"/>
    </location>
</feature>
<protein>
    <submittedName>
        <fullName evidence="2">Uncharacterized protein</fullName>
    </submittedName>
</protein>
<feature type="non-terminal residue" evidence="2">
    <location>
        <position position="1"/>
    </location>
</feature>
<reference evidence="2 3" key="1">
    <citation type="journal article" date="2024" name="J Genomics">
        <title>Draft genome sequencing and assembly of Favolaschia claudopus CIRM-BRFM 2984 isolated from oak limbs.</title>
        <authorList>
            <person name="Navarro D."/>
            <person name="Drula E."/>
            <person name="Chaduli D."/>
            <person name="Cazenave R."/>
            <person name="Ahrendt S."/>
            <person name="Wang J."/>
            <person name="Lipzen A."/>
            <person name="Daum C."/>
            <person name="Barry K."/>
            <person name="Grigoriev I.V."/>
            <person name="Favel A."/>
            <person name="Rosso M.N."/>
            <person name="Martin F."/>
        </authorList>
    </citation>
    <scope>NUCLEOTIDE SEQUENCE [LARGE SCALE GENOMIC DNA]</scope>
    <source>
        <strain evidence="2 3">CIRM-BRFM 2984</strain>
    </source>
</reference>
<evidence type="ECO:0000313" key="3">
    <source>
        <dbReference type="Proteomes" id="UP001362999"/>
    </source>
</evidence>
<keyword evidence="3" id="KW-1185">Reference proteome</keyword>
<evidence type="ECO:0000313" key="2">
    <source>
        <dbReference type="EMBL" id="KAK6966900.1"/>
    </source>
</evidence>
<comment type="caution">
    <text evidence="2">The sequence shown here is derived from an EMBL/GenBank/DDBJ whole genome shotgun (WGS) entry which is preliminary data.</text>
</comment>
<dbReference type="EMBL" id="JAWWNJ010000252">
    <property type="protein sequence ID" value="KAK6966900.1"/>
    <property type="molecule type" value="Genomic_DNA"/>
</dbReference>
<evidence type="ECO:0000256" key="1">
    <source>
        <dbReference type="SAM" id="MobiDB-lite"/>
    </source>
</evidence>
<dbReference type="AlphaFoldDB" id="A0AAV9Z0X3"/>
<name>A0AAV9Z0X3_9AGAR</name>
<sequence>AVPCYGDPTLSDHLAERDLKTRLMPAAVKGQRRPQLSDSEDKENPGVAEPVKVKRTRLSADQRLALSVQN</sequence>
<organism evidence="2 3">
    <name type="scientific">Favolaschia claudopus</name>
    <dbReference type="NCBI Taxonomy" id="2862362"/>
    <lineage>
        <taxon>Eukaryota</taxon>
        <taxon>Fungi</taxon>
        <taxon>Dikarya</taxon>
        <taxon>Basidiomycota</taxon>
        <taxon>Agaricomycotina</taxon>
        <taxon>Agaricomycetes</taxon>
        <taxon>Agaricomycetidae</taxon>
        <taxon>Agaricales</taxon>
        <taxon>Marasmiineae</taxon>
        <taxon>Mycenaceae</taxon>
        <taxon>Favolaschia</taxon>
    </lineage>
</organism>